<protein>
    <submittedName>
        <fullName evidence="1">Uncharacterized protein</fullName>
    </submittedName>
</protein>
<evidence type="ECO:0000313" key="2">
    <source>
        <dbReference type="Proteomes" id="UP000285712"/>
    </source>
</evidence>
<comment type="caution">
    <text evidence="1">The sequence shown here is derived from an EMBL/GenBank/DDBJ whole genome shotgun (WGS) entry which is preliminary data.</text>
</comment>
<gene>
    <name evidence="1" type="ORF">DYB35_012908</name>
</gene>
<dbReference type="EMBL" id="QUTG01003641">
    <property type="protein sequence ID" value="RHY90808.1"/>
    <property type="molecule type" value="Genomic_DNA"/>
</dbReference>
<dbReference type="Gene3D" id="1.20.1090.10">
    <property type="entry name" value="Dehydroquinate synthase-like - alpha domain"/>
    <property type="match status" value="1"/>
</dbReference>
<dbReference type="Proteomes" id="UP000285712">
    <property type="component" value="Unassembled WGS sequence"/>
</dbReference>
<name>A0A3R7E6K1_APHAT</name>
<evidence type="ECO:0000313" key="1">
    <source>
        <dbReference type="EMBL" id="RHY90808.1"/>
    </source>
</evidence>
<dbReference type="AlphaFoldDB" id="A0A3R7E6K1"/>
<reference evidence="1 2" key="1">
    <citation type="submission" date="2018-08" db="EMBL/GenBank/DDBJ databases">
        <title>Aphanomyces genome sequencing and annotation.</title>
        <authorList>
            <person name="Minardi D."/>
            <person name="Oidtmann B."/>
            <person name="Van Der Giezen M."/>
            <person name="Studholme D.J."/>
        </authorList>
    </citation>
    <scope>NUCLEOTIDE SEQUENCE [LARGE SCALE GENOMIC DNA]</scope>
    <source>
        <strain evidence="1 2">Sv</strain>
    </source>
</reference>
<proteinExistence type="predicted"/>
<dbReference type="VEuPathDB" id="FungiDB:H257_04366"/>
<dbReference type="SUPFAM" id="SSF56796">
    <property type="entry name" value="Dehydroquinate synthase-like"/>
    <property type="match status" value="1"/>
</dbReference>
<sequence>MLLDGKIHLNDIGFRDRLSYASLCSSLVSLSTGFGAAHSLGIGVGGLSDSPHMQVCAAFIPLVITRYQTILADNQGDDHFDKLVRTYSLHIEANGGRLNIPDAHQLGFDDSLVQTIVDRATDRLEDCGNGASQDVTSVFEKTDLDTIMQGAVVAPPSAPPTIPPATPSVPV</sequence>
<accession>A0A3R7E6K1</accession>
<organism evidence="1 2">
    <name type="scientific">Aphanomyces astaci</name>
    <name type="common">Crayfish plague agent</name>
    <dbReference type="NCBI Taxonomy" id="112090"/>
    <lineage>
        <taxon>Eukaryota</taxon>
        <taxon>Sar</taxon>
        <taxon>Stramenopiles</taxon>
        <taxon>Oomycota</taxon>
        <taxon>Saprolegniomycetes</taxon>
        <taxon>Saprolegniales</taxon>
        <taxon>Verrucalvaceae</taxon>
        <taxon>Aphanomyces</taxon>
    </lineage>
</organism>